<dbReference type="Proteomes" id="UP000515838">
    <property type="component" value="Chromosome"/>
</dbReference>
<accession>A0A7G9TE20</accession>
<sequence>MKYKESLIPKTQKDLHDYICNVMLSAPTRRFLDFEDFDGAFFVLERGIDNLLGRFGDMKSKQLLDMLQQAKTHYESGDNKLGGALMEDTRKVVMGRQPWAYPKELYRWAV</sequence>
<name>A0A7G9TE20_PSEMX</name>
<gene>
    <name evidence="1" type="ORF">IAE60_02590</name>
</gene>
<reference evidence="1 2" key="1">
    <citation type="submission" date="2020-08" db="EMBL/GenBank/DDBJ databases">
        <title>Streptomycin Non-resistant strain, P. mexicana.</title>
        <authorList>
            <person name="Ganesh-Kumar S."/>
            <person name="Zhe T."/>
            <person name="Yu Z."/>
            <person name="Min Y."/>
        </authorList>
    </citation>
    <scope>NUCLEOTIDE SEQUENCE [LARGE SCALE GENOMIC DNA]</scope>
    <source>
        <strain evidence="1 2">GTZY2</strain>
    </source>
</reference>
<evidence type="ECO:0000313" key="2">
    <source>
        <dbReference type="Proteomes" id="UP000515838"/>
    </source>
</evidence>
<proteinExistence type="predicted"/>
<dbReference type="GeneID" id="81469836"/>
<dbReference type="RefSeq" id="WP_187573747.1">
    <property type="nucleotide sequence ID" value="NZ_CP060731.1"/>
</dbReference>
<protein>
    <submittedName>
        <fullName evidence="1">Uncharacterized protein</fullName>
    </submittedName>
</protein>
<evidence type="ECO:0000313" key="1">
    <source>
        <dbReference type="EMBL" id="QNN78345.1"/>
    </source>
</evidence>
<dbReference type="EMBL" id="CP060731">
    <property type="protein sequence ID" value="QNN78345.1"/>
    <property type="molecule type" value="Genomic_DNA"/>
</dbReference>
<organism evidence="1 2">
    <name type="scientific">Pseudoxanthomonas mexicana</name>
    <dbReference type="NCBI Taxonomy" id="128785"/>
    <lineage>
        <taxon>Bacteria</taxon>
        <taxon>Pseudomonadati</taxon>
        <taxon>Pseudomonadota</taxon>
        <taxon>Gammaproteobacteria</taxon>
        <taxon>Lysobacterales</taxon>
        <taxon>Lysobacteraceae</taxon>
        <taxon>Pseudoxanthomonas</taxon>
    </lineage>
</organism>
<dbReference type="AlphaFoldDB" id="A0A7G9TE20"/>